<dbReference type="PANTHER" id="PTHR24421:SF63">
    <property type="entry name" value="SENSOR HISTIDINE KINASE DESK"/>
    <property type="match status" value="1"/>
</dbReference>
<proteinExistence type="predicted"/>
<comment type="caution">
    <text evidence="6">The sequence shown here is derived from an EMBL/GenBank/DDBJ whole genome shotgun (WGS) entry which is preliminary data.</text>
</comment>
<accession>A0ABP7BNS1</accession>
<keyword evidence="4" id="KW-0812">Transmembrane</keyword>
<name>A0ABP7BNS1_9MICO</name>
<evidence type="ECO:0000256" key="4">
    <source>
        <dbReference type="SAM" id="Phobius"/>
    </source>
</evidence>
<gene>
    <name evidence="6" type="ORF">GCM10022202_27810</name>
</gene>
<feature type="transmembrane region" description="Helical" evidence="4">
    <location>
        <begin position="78"/>
        <end position="101"/>
    </location>
</feature>
<keyword evidence="2" id="KW-0418">Kinase</keyword>
<dbReference type="PANTHER" id="PTHR24421">
    <property type="entry name" value="NITRATE/NITRITE SENSOR PROTEIN NARX-RELATED"/>
    <property type="match status" value="1"/>
</dbReference>
<keyword evidence="1" id="KW-0808">Transferase</keyword>
<keyword evidence="4" id="KW-0472">Membrane</keyword>
<dbReference type="Gene3D" id="3.30.565.10">
    <property type="entry name" value="Histidine kinase-like ATPase, C-terminal domain"/>
    <property type="match status" value="1"/>
</dbReference>
<dbReference type="InterPro" id="IPR011712">
    <property type="entry name" value="Sig_transdc_His_kin_sub3_dim/P"/>
</dbReference>
<feature type="transmembrane region" description="Helical" evidence="4">
    <location>
        <begin position="139"/>
        <end position="157"/>
    </location>
</feature>
<dbReference type="InterPro" id="IPR036890">
    <property type="entry name" value="HATPase_C_sf"/>
</dbReference>
<keyword evidence="7" id="KW-1185">Reference proteome</keyword>
<evidence type="ECO:0000313" key="6">
    <source>
        <dbReference type="EMBL" id="GAA3664250.1"/>
    </source>
</evidence>
<dbReference type="RefSeq" id="WP_221857808.1">
    <property type="nucleotide sequence ID" value="NZ_JAIJZW010000005.1"/>
</dbReference>
<dbReference type="Pfam" id="PF07730">
    <property type="entry name" value="HisKA_3"/>
    <property type="match status" value="1"/>
</dbReference>
<dbReference type="Proteomes" id="UP001410795">
    <property type="component" value="Unassembled WGS sequence"/>
</dbReference>
<keyword evidence="4" id="KW-1133">Transmembrane helix</keyword>
<feature type="transmembrane region" description="Helical" evidence="4">
    <location>
        <begin position="15"/>
        <end position="35"/>
    </location>
</feature>
<evidence type="ECO:0000256" key="3">
    <source>
        <dbReference type="ARBA" id="ARBA00023012"/>
    </source>
</evidence>
<keyword evidence="3" id="KW-0902">Two-component regulatory system</keyword>
<feature type="transmembrane region" description="Helical" evidence="4">
    <location>
        <begin position="113"/>
        <end position="133"/>
    </location>
</feature>
<feature type="domain" description="Signal transduction histidine kinase subgroup 3 dimerisation and phosphoacceptor" evidence="5">
    <location>
        <begin position="183"/>
        <end position="242"/>
    </location>
</feature>
<evidence type="ECO:0000313" key="7">
    <source>
        <dbReference type="Proteomes" id="UP001410795"/>
    </source>
</evidence>
<reference evidence="7" key="1">
    <citation type="journal article" date="2019" name="Int. J. Syst. Evol. Microbiol.">
        <title>The Global Catalogue of Microorganisms (GCM) 10K type strain sequencing project: providing services to taxonomists for standard genome sequencing and annotation.</title>
        <authorList>
            <consortium name="The Broad Institute Genomics Platform"/>
            <consortium name="The Broad Institute Genome Sequencing Center for Infectious Disease"/>
            <person name="Wu L."/>
            <person name="Ma J."/>
        </authorList>
    </citation>
    <scope>NUCLEOTIDE SEQUENCE [LARGE SCALE GENOMIC DNA]</scope>
    <source>
        <strain evidence="7">JCM 16546</strain>
    </source>
</reference>
<evidence type="ECO:0000256" key="2">
    <source>
        <dbReference type="ARBA" id="ARBA00022777"/>
    </source>
</evidence>
<evidence type="ECO:0000259" key="5">
    <source>
        <dbReference type="Pfam" id="PF07730"/>
    </source>
</evidence>
<dbReference type="InterPro" id="IPR050482">
    <property type="entry name" value="Sensor_HK_TwoCompSys"/>
</dbReference>
<evidence type="ECO:0000256" key="1">
    <source>
        <dbReference type="ARBA" id="ARBA00022679"/>
    </source>
</evidence>
<organism evidence="6 7">
    <name type="scientific">Microbacterium marinilacus</name>
    <dbReference type="NCBI Taxonomy" id="415209"/>
    <lineage>
        <taxon>Bacteria</taxon>
        <taxon>Bacillati</taxon>
        <taxon>Actinomycetota</taxon>
        <taxon>Actinomycetes</taxon>
        <taxon>Micrococcales</taxon>
        <taxon>Microbacteriaceae</taxon>
        <taxon>Microbacterium</taxon>
    </lineage>
</organism>
<dbReference type="EMBL" id="BAAAYV010000016">
    <property type="protein sequence ID" value="GAA3664250.1"/>
    <property type="molecule type" value="Genomic_DNA"/>
</dbReference>
<sequence length="369" mass="39188">MSQGTEAAPLRRMRVTATLTFIVVLGIYAGGALVIASTPWWHVIVLAPSMIAALWTATRWHTPAPPLAIAGALVLGEATWAVAATLAISPAAAFGISVTGAVTVSKLSRKKGVAAAVLVSIVLATGLLVLIRYPEQAPGYLLVAPIVTVVFVAVFWVNHTAWQLFAELDSTRRAETELALVKERFRFAADLHDIQGHTLHVVKLKAALAERLLRTDPASAEDELRQVQDLIAETIVQTRSIAYGQQKITVAGELENAKNLFEAAGINVRVTSDGDPAAAIDEYVSLVLREATTNILRHAQATHVAIIVAPNGISISNDGIPTGPLPDLHGLAVLDQRITGAGGALEVVKTANQFVTAVTFDLPNHQEHP</sequence>
<protein>
    <recommendedName>
        <fullName evidence="5">Signal transduction histidine kinase subgroup 3 dimerisation and phosphoacceptor domain-containing protein</fullName>
    </recommendedName>
</protein>
<dbReference type="Gene3D" id="1.20.5.1930">
    <property type="match status" value="1"/>
</dbReference>